<dbReference type="EMBL" id="NGFP01000046">
    <property type="protein sequence ID" value="OUC97012.1"/>
    <property type="molecule type" value="Genomic_DNA"/>
</dbReference>
<reference evidence="2 3" key="1">
    <citation type="submission" date="2017-05" db="EMBL/GenBank/DDBJ databases">
        <title>Biotechnological potential of actinobacteria isolated from South African environments.</title>
        <authorList>
            <person name="Le Roes-Hill M."/>
            <person name="Prins A."/>
            <person name="Durrell K.A."/>
        </authorList>
    </citation>
    <scope>NUCLEOTIDE SEQUENCE [LARGE SCALE GENOMIC DNA]</scope>
    <source>
        <strain evidence="2">M26</strain>
    </source>
</reference>
<name>A0A243RPW6_9ACTN</name>
<comment type="caution">
    <text evidence="2">The sequence shown here is derived from an EMBL/GenBank/DDBJ whole genome shotgun (WGS) entry which is preliminary data.</text>
</comment>
<dbReference type="Proteomes" id="UP000194761">
    <property type="component" value="Unassembled WGS sequence"/>
</dbReference>
<accession>A0A243RPW6</accession>
<keyword evidence="3" id="KW-1185">Reference proteome</keyword>
<protein>
    <recommendedName>
        <fullName evidence="1">DUF7824 domain-containing protein</fullName>
    </recommendedName>
</protein>
<dbReference type="AlphaFoldDB" id="A0A243RPW6"/>
<feature type="domain" description="DUF7824" evidence="1">
    <location>
        <begin position="505"/>
        <end position="671"/>
    </location>
</feature>
<sequence>MGPKHVRLTAWDQVRELVDTGDVAKIVKTVTALDDAGRREVARELPGYVTVAREKAWQPLADYEAERDRVRQARQTEAQRLHDAGEISEYQFNQMWSMTWHDDDWEARPGTDGWIEPMRIAGAGTISGAAAVVTWINRRDFDRWDVDRWGLVGDMVTGDLEPLLEVIDARPAEWQADLAVRLALRIRPRRRRNPGDQNLAPALALLRRTGVTPPAHDPLVVGWVSREARLSELRTDPLLDHLLPRLFEADGVGRALRDERPDPAGATSWLGALRTLAAEDRVPRELLLDGCRRRFLLGGEGADLRFFARLHELLEPTPAEVEPHAIDYLRLLPTAPGPVAELALKHLRRLTGLDPADVVEALEGLLFRAEGGLVRAGLSWLEESVRQTPDRADELAPALAMAFGHEARAVQERAVRLAVRHAGRFTPLGAEVLRGGTGTLPPDLHNRLAAVVGGEPVEEPEPEPEPEEVFVPRPLPAPPRPVPAIAPPSTAWQLAHMYLDGDWRAAERCLASFVRLAAQDRESLRAELAPLVKRQERRLISEEWREPGDWMVAFAAELVDPGRVHESHHSAFVNHVRRERGLPPVAVEETDRLPRSNRVSPLHRFILRRHAEILAALRAGTLPPLLLATPSLSNGRLDPAELVARLETLEAADAVPLPADFQQALLRLPRRIDPEVAVRAAALRSEAGRRAARWMADGGLPDPVVRVAWSGEDDGLGSRIWMTSTVRAAPTGLPLIDELLADQPRHVNPVCGGHLGDLMEWWAAVLPSHREVVAAHLLPHQPIPTWSAAMHSRRLVDLSTAEGPAGQAVAILLAHRIFPAPFTHDGTTPAFRALRSLAAAGDLPAEDFGTELAQRVLRGEITLRLLVDTVEAEAANGTHHHMWRALTAALPFLLPAQGSRPTAAHTDLVALAARLARWSEARGRIPALAAFAARKGSSRILRHARTLHDLLASGDGPR</sequence>
<evidence type="ECO:0000313" key="2">
    <source>
        <dbReference type="EMBL" id="OUC97012.1"/>
    </source>
</evidence>
<evidence type="ECO:0000313" key="3">
    <source>
        <dbReference type="Proteomes" id="UP000194761"/>
    </source>
</evidence>
<gene>
    <name evidence="2" type="ORF">CA984_12835</name>
</gene>
<dbReference type="RefSeq" id="WP_086571595.1">
    <property type="nucleotide sequence ID" value="NZ_NGFP01000046.1"/>
</dbReference>
<organism evidence="2 3">
    <name type="scientific">Streptosporangium minutum</name>
    <dbReference type="NCBI Taxonomy" id="569862"/>
    <lineage>
        <taxon>Bacteria</taxon>
        <taxon>Bacillati</taxon>
        <taxon>Actinomycetota</taxon>
        <taxon>Actinomycetes</taxon>
        <taxon>Streptosporangiales</taxon>
        <taxon>Streptosporangiaceae</taxon>
        <taxon>Streptosporangium</taxon>
    </lineage>
</organism>
<dbReference type="InterPro" id="IPR056726">
    <property type="entry name" value="DUF7824"/>
</dbReference>
<dbReference type="Pfam" id="PF25148">
    <property type="entry name" value="DUF7824"/>
    <property type="match status" value="1"/>
</dbReference>
<evidence type="ECO:0000259" key="1">
    <source>
        <dbReference type="Pfam" id="PF25148"/>
    </source>
</evidence>
<proteinExistence type="predicted"/>